<protein>
    <recommendedName>
        <fullName evidence="1">Glycosyltransferase 2-like domain-containing protein</fullName>
    </recommendedName>
</protein>
<evidence type="ECO:0000259" key="1">
    <source>
        <dbReference type="Pfam" id="PF00535"/>
    </source>
</evidence>
<dbReference type="Pfam" id="PF00535">
    <property type="entry name" value="Glycos_transf_2"/>
    <property type="match status" value="1"/>
</dbReference>
<dbReference type="Gene3D" id="3.90.550.10">
    <property type="entry name" value="Spore Coat Polysaccharide Biosynthesis Protein SpsA, Chain A"/>
    <property type="match status" value="1"/>
</dbReference>
<organism evidence="2">
    <name type="scientific">viral metagenome</name>
    <dbReference type="NCBI Taxonomy" id="1070528"/>
    <lineage>
        <taxon>unclassified sequences</taxon>
        <taxon>metagenomes</taxon>
        <taxon>organismal metagenomes</taxon>
    </lineage>
</organism>
<reference evidence="2" key="1">
    <citation type="journal article" date="2020" name="Nature">
        <title>Giant virus diversity and host interactions through global metagenomics.</title>
        <authorList>
            <person name="Schulz F."/>
            <person name="Roux S."/>
            <person name="Paez-Espino D."/>
            <person name="Jungbluth S."/>
            <person name="Walsh D.A."/>
            <person name="Denef V.J."/>
            <person name="McMahon K.D."/>
            <person name="Konstantinidis K.T."/>
            <person name="Eloe-Fadrosh E.A."/>
            <person name="Kyrpides N.C."/>
            <person name="Woyke T."/>
        </authorList>
    </citation>
    <scope>NUCLEOTIDE SEQUENCE</scope>
    <source>
        <strain evidence="2">GVMAG-S-1101171-110</strain>
    </source>
</reference>
<dbReference type="PANTHER" id="PTHR22916">
    <property type="entry name" value="GLYCOSYLTRANSFERASE"/>
    <property type="match status" value="1"/>
</dbReference>
<dbReference type="EMBL" id="MN740801">
    <property type="protein sequence ID" value="QHU12497.1"/>
    <property type="molecule type" value="Genomic_DNA"/>
</dbReference>
<accession>A0A6C0K740</accession>
<dbReference type="AlphaFoldDB" id="A0A6C0K740"/>
<dbReference type="InterPro" id="IPR029044">
    <property type="entry name" value="Nucleotide-diphossugar_trans"/>
</dbReference>
<proteinExistence type="predicted"/>
<dbReference type="InterPro" id="IPR001173">
    <property type="entry name" value="Glyco_trans_2-like"/>
</dbReference>
<dbReference type="PANTHER" id="PTHR22916:SF3">
    <property type="entry name" value="UDP-GLCNAC:BETAGAL BETA-1,3-N-ACETYLGLUCOSAMINYLTRANSFERASE-LIKE PROTEIN 1"/>
    <property type="match status" value="1"/>
</dbReference>
<feature type="domain" description="Glycosyltransferase 2-like" evidence="1">
    <location>
        <begin position="7"/>
        <end position="113"/>
    </location>
</feature>
<dbReference type="GO" id="GO:0016758">
    <property type="term" value="F:hexosyltransferase activity"/>
    <property type="evidence" value="ECO:0007669"/>
    <property type="project" value="UniProtKB-ARBA"/>
</dbReference>
<sequence length="230" mass="26289">MVISKISVLIRLYNGVEFLEESLKSVLDQTYANWEVLIGVNGHGPTGGQILINALEVANRLAKGDSRIRVINLPDARGGAEAMNTLVKEAVSDWVAILDVDDKWYPEKLMEQVLCIRSLMLTPDVIGTQCEYMGDMRGSPKVPIGYIDVNYFKIENPMINSSVLIRKCLLHYTDLYNLDDYDLWCRLALEKCVFYNINSVLTYHRVHKDSYYNSSRKQDPAALRRHHFSK</sequence>
<evidence type="ECO:0000313" key="2">
    <source>
        <dbReference type="EMBL" id="QHU12497.1"/>
    </source>
</evidence>
<name>A0A6C0K740_9ZZZZ</name>
<dbReference type="SUPFAM" id="SSF53448">
    <property type="entry name" value="Nucleotide-diphospho-sugar transferases"/>
    <property type="match status" value="1"/>
</dbReference>